<evidence type="ECO:0000256" key="2">
    <source>
        <dbReference type="ARBA" id="ARBA00004496"/>
    </source>
</evidence>
<evidence type="ECO:0000256" key="5">
    <source>
        <dbReference type="ARBA" id="ARBA00022454"/>
    </source>
</evidence>
<evidence type="ECO:0000256" key="10">
    <source>
        <dbReference type="ARBA" id="ARBA00023306"/>
    </source>
</evidence>
<protein>
    <recommendedName>
        <fullName evidence="4">Condensin complex subunit 2</fullName>
    </recommendedName>
</protein>
<accession>A0AAV5M8A6</accession>
<keyword evidence="12" id="KW-1185">Reference proteome</keyword>
<comment type="subcellular location">
    <subcellularLocation>
        <location evidence="1">Chromosome</location>
    </subcellularLocation>
    <subcellularLocation>
        <location evidence="2">Cytoplasm</location>
    </subcellularLocation>
</comment>
<keyword evidence="9" id="KW-0226">DNA condensation</keyword>
<evidence type="ECO:0000313" key="12">
    <source>
        <dbReference type="Proteomes" id="UP001054252"/>
    </source>
</evidence>
<evidence type="ECO:0000256" key="4">
    <source>
        <dbReference type="ARBA" id="ARBA00016065"/>
    </source>
</evidence>
<keyword evidence="8" id="KW-0498">Mitosis</keyword>
<reference evidence="11 12" key="1">
    <citation type="journal article" date="2021" name="Commun. Biol.">
        <title>The genome of Shorea leprosula (Dipterocarpaceae) highlights the ecological relevance of drought in aseasonal tropical rainforests.</title>
        <authorList>
            <person name="Ng K.K.S."/>
            <person name="Kobayashi M.J."/>
            <person name="Fawcett J.A."/>
            <person name="Hatakeyama M."/>
            <person name="Paape T."/>
            <person name="Ng C.H."/>
            <person name="Ang C.C."/>
            <person name="Tnah L.H."/>
            <person name="Lee C.T."/>
            <person name="Nishiyama T."/>
            <person name="Sese J."/>
            <person name="O'Brien M.J."/>
            <person name="Copetti D."/>
            <person name="Mohd Noor M.I."/>
            <person name="Ong R.C."/>
            <person name="Putra M."/>
            <person name="Sireger I.Z."/>
            <person name="Indrioko S."/>
            <person name="Kosugi Y."/>
            <person name="Izuno A."/>
            <person name="Isagi Y."/>
            <person name="Lee S.L."/>
            <person name="Shimizu K.K."/>
        </authorList>
    </citation>
    <scope>NUCLEOTIDE SEQUENCE [LARGE SCALE GENOMIC DNA]</scope>
    <source>
        <strain evidence="11">214</strain>
    </source>
</reference>
<evidence type="ECO:0000256" key="6">
    <source>
        <dbReference type="ARBA" id="ARBA00022490"/>
    </source>
</evidence>
<dbReference type="PANTHER" id="PTHR13108">
    <property type="entry name" value="CONDENSIN COMPLEX SUBUNIT 2"/>
    <property type="match status" value="1"/>
</dbReference>
<dbReference type="EMBL" id="BPVZ01000201">
    <property type="protein sequence ID" value="GKV46021.1"/>
    <property type="molecule type" value="Genomic_DNA"/>
</dbReference>
<dbReference type="GO" id="GO:0000796">
    <property type="term" value="C:condensin complex"/>
    <property type="evidence" value="ECO:0007669"/>
    <property type="project" value="InterPro"/>
</dbReference>
<dbReference type="Pfam" id="PF05786">
    <property type="entry name" value="Cnd2"/>
    <property type="match status" value="1"/>
</dbReference>
<keyword evidence="10" id="KW-0131">Cell cycle</keyword>
<sequence length="115" mass="12516">MEEAVSPGQRATMINRLQSPTTALFLGSNDDKLERAQARAAARAAAIHRTAPASFTLEAGVKIYSVRVDAVHAEAYKVLSGINRVGQEDVHGIFAFAQFLTWWFGDTDALKRVVA</sequence>
<dbReference type="GO" id="GO:0003682">
    <property type="term" value="F:chromatin binding"/>
    <property type="evidence" value="ECO:0007669"/>
    <property type="project" value="TreeGrafter"/>
</dbReference>
<proteinExistence type="inferred from homology"/>
<evidence type="ECO:0000256" key="3">
    <source>
        <dbReference type="ARBA" id="ARBA00009471"/>
    </source>
</evidence>
<evidence type="ECO:0000313" key="11">
    <source>
        <dbReference type="EMBL" id="GKV46021.1"/>
    </source>
</evidence>
<dbReference type="GO" id="GO:0007076">
    <property type="term" value="P:mitotic chromosome condensation"/>
    <property type="evidence" value="ECO:0007669"/>
    <property type="project" value="InterPro"/>
</dbReference>
<evidence type="ECO:0000256" key="9">
    <source>
        <dbReference type="ARBA" id="ARBA00023067"/>
    </source>
</evidence>
<evidence type="ECO:0000256" key="7">
    <source>
        <dbReference type="ARBA" id="ARBA00022618"/>
    </source>
</evidence>
<dbReference type="GO" id="GO:0051301">
    <property type="term" value="P:cell division"/>
    <property type="evidence" value="ECO:0007669"/>
    <property type="project" value="UniProtKB-KW"/>
</dbReference>
<dbReference type="GO" id="GO:0005737">
    <property type="term" value="C:cytoplasm"/>
    <property type="evidence" value="ECO:0007669"/>
    <property type="project" value="UniProtKB-SubCell"/>
</dbReference>
<organism evidence="11 12">
    <name type="scientific">Rubroshorea leprosula</name>
    <dbReference type="NCBI Taxonomy" id="152421"/>
    <lineage>
        <taxon>Eukaryota</taxon>
        <taxon>Viridiplantae</taxon>
        <taxon>Streptophyta</taxon>
        <taxon>Embryophyta</taxon>
        <taxon>Tracheophyta</taxon>
        <taxon>Spermatophyta</taxon>
        <taxon>Magnoliopsida</taxon>
        <taxon>eudicotyledons</taxon>
        <taxon>Gunneridae</taxon>
        <taxon>Pentapetalae</taxon>
        <taxon>rosids</taxon>
        <taxon>malvids</taxon>
        <taxon>Malvales</taxon>
        <taxon>Dipterocarpaceae</taxon>
        <taxon>Rubroshorea</taxon>
    </lineage>
</organism>
<evidence type="ECO:0000256" key="8">
    <source>
        <dbReference type="ARBA" id="ARBA00022776"/>
    </source>
</evidence>
<keyword evidence="6" id="KW-0963">Cytoplasm</keyword>
<dbReference type="InterPro" id="IPR022816">
    <property type="entry name" value="Condensin_barren_su2"/>
</dbReference>
<dbReference type="Proteomes" id="UP001054252">
    <property type="component" value="Unassembled WGS sequence"/>
</dbReference>
<comment type="caution">
    <text evidence="11">The sequence shown here is derived from an EMBL/GenBank/DDBJ whole genome shotgun (WGS) entry which is preliminary data.</text>
</comment>
<keyword evidence="7" id="KW-0132">Cell division</keyword>
<comment type="similarity">
    <text evidence="3">Belongs to the CND2 (condensin subunit 2) family.</text>
</comment>
<dbReference type="PANTHER" id="PTHR13108:SF9">
    <property type="entry name" value="CONDENSIN COMPLEX SUBUNIT 2"/>
    <property type="match status" value="1"/>
</dbReference>
<gene>
    <name evidence="11" type="ORF">SLEP1_g53041</name>
</gene>
<name>A0AAV5M8A6_9ROSI</name>
<evidence type="ECO:0000256" key="1">
    <source>
        <dbReference type="ARBA" id="ARBA00004286"/>
    </source>
</evidence>
<dbReference type="AlphaFoldDB" id="A0AAV5M8A6"/>
<keyword evidence="5" id="KW-0158">Chromosome</keyword>